<evidence type="ECO:0000313" key="1">
    <source>
        <dbReference type="EMBL" id="GFS94184.1"/>
    </source>
</evidence>
<dbReference type="EMBL" id="BMAW01100297">
    <property type="protein sequence ID" value="GFS94184.1"/>
    <property type="molecule type" value="Genomic_DNA"/>
</dbReference>
<evidence type="ECO:0000313" key="2">
    <source>
        <dbReference type="Proteomes" id="UP000887013"/>
    </source>
</evidence>
<organism evidence="1 2">
    <name type="scientific">Nephila pilipes</name>
    <name type="common">Giant wood spider</name>
    <name type="synonym">Nephila maculata</name>
    <dbReference type="NCBI Taxonomy" id="299642"/>
    <lineage>
        <taxon>Eukaryota</taxon>
        <taxon>Metazoa</taxon>
        <taxon>Ecdysozoa</taxon>
        <taxon>Arthropoda</taxon>
        <taxon>Chelicerata</taxon>
        <taxon>Arachnida</taxon>
        <taxon>Araneae</taxon>
        <taxon>Araneomorphae</taxon>
        <taxon>Entelegynae</taxon>
        <taxon>Araneoidea</taxon>
        <taxon>Nephilidae</taxon>
        <taxon>Nephila</taxon>
    </lineage>
</organism>
<gene>
    <name evidence="1" type="primary">AVEN_234281_1</name>
    <name evidence="1" type="ORF">NPIL_581591</name>
</gene>
<comment type="caution">
    <text evidence="1">The sequence shown here is derived from an EMBL/GenBank/DDBJ whole genome shotgun (WGS) entry which is preliminary data.</text>
</comment>
<dbReference type="AlphaFoldDB" id="A0A8X6TCP2"/>
<reference evidence="1" key="1">
    <citation type="submission" date="2020-08" db="EMBL/GenBank/DDBJ databases">
        <title>Multicomponent nature underlies the extraordinary mechanical properties of spider dragline silk.</title>
        <authorList>
            <person name="Kono N."/>
            <person name="Nakamura H."/>
            <person name="Mori M."/>
            <person name="Yoshida Y."/>
            <person name="Ohtoshi R."/>
            <person name="Malay A.D."/>
            <person name="Moran D.A.P."/>
            <person name="Tomita M."/>
            <person name="Numata K."/>
            <person name="Arakawa K."/>
        </authorList>
    </citation>
    <scope>NUCLEOTIDE SEQUENCE</scope>
</reference>
<sequence>MEDHNLGPFSRELFTYVYRNHIHSNGAISVISEESAGAASTHIPPNYLPVQMEFYKTFRESFRCMLLKTSPLIFAAEYVFVTYALSICNKLCKSDMFSSFLIMCAFLIELANFTLDSKCYRFVFVIPDILIDAIRNNFGTDAFSVGGTFSNFQANLNHLHRNRTLKHISTSAIRKYITDGLGNEYFGRGPCGSKLEVGMNLTLRDLMKSSRNAAAAGSIITECYLCKINCSQYLSFYLTSLREAS</sequence>
<proteinExistence type="predicted"/>
<protein>
    <submittedName>
        <fullName evidence="1">Uncharacterized protein</fullName>
    </submittedName>
</protein>
<keyword evidence="2" id="KW-1185">Reference proteome</keyword>
<accession>A0A8X6TCP2</accession>
<dbReference type="OrthoDB" id="10602290at2759"/>
<name>A0A8X6TCP2_NEPPI</name>
<dbReference type="Proteomes" id="UP000887013">
    <property type="component" value="Unassembled WGS sequence"/>
</dbReference>